<evidence type="ECO:0000256" key="13">
    <source>
        <dbReference type="ARBA" id="ARBA00023033"/>
    </source>
</evidence>
<dbReference type="Pfam" id="PF01082">
    <property type="entry name" value="Cu2_monooxygen"/>
    <property type="match status" value="1"/>
</dbReference>
<comment type="caution">
    <text evidence="27">The sequence shown here is derived from an EMBL/GenBank/DDBJ whole genome shotgun (WGS) entry which is preliminary data.</text>
</comment>
<evidence type="ECO:0000256" key="14">
    <source>
        <dbReference type="ARBA" id="ARBA00023157"/>
    </source>
</evidence>
<evidence type="ECO:0000256" key="11">
    <source>
        <dbReference type="ARBA" id="ARBA00023002"/>
    </source>
</evidence>
<dbReference type="GO" id="GO:0005576">
    <property type="term" value="C:extracellular region"/>
    <property type="evidence" value="ECO:0007669"/>
    <property type="project" value="UniProtKB-SubCell"/>
</dbReference>
<keyword evidence="28" id="KW-1185">Reference proteome</keyword>
<dbReference type="FunFam" id="2.60.120.310:FF:000005">
    <property type="entry name" value="Peptidylglycine alpha-hydroxylating monooxygenase"/>
    <property type="match status" value="1"/>
</dbReference>
<dbReference type="Gene3D" id="2.60.120.310">
    <property type="entry name" value="Copper type II, ascorbate-dependent monooxygenase, N-terminal domain"/>
    <property type="match status" value="1"/>
</dbReference>
<evidence type="ECO:0000256" key="12">
    <source>
        <dbReference type="ARBA" id="ARBA00023008"/>
    </source>
</evidence>
<dbReference type="SUPFAM" id="SSF101898">
    <property type="entry name" value="NHL repeat"/>
    <property type="match status" value="1"/>
</dbReference>
<proteinExistence type="inferred from homology"/>
<keyword evidence="8" id="KW-0732">Signal</keyword>
<keyword evidence="6" id="KW-0964">Secreted</keyword>
<comment type="cofactor">
    <cofactor evidence="20">
        <name>Cu(2+)</name>
        <dbReference type="ChEBI" id="CHEBI:29036"/>
    </cofactor>
    <text evidence="20">Binds 2 Cu(2+) ions per subunit.</text>
</comment>
<feature type="disulfide bond" evidence="21">
    <location>
        <begin position="641"/>
        <end position="652"/>
    </location>
</feature>
<accession>A0A226F6T8</accession>
<evidence type="ECO:0000256" key="9">
    <source>
        <dbReference type="ARBA" id="ARBA00022737"/>
    </source>
</evidence>
<dbReference type="PRINTS" id="PR00790">
    <property type="entry name" value="PAMONOXGNASE"/>
</dbReference>
<keyword evidence="12 20" id="KW-0186">Copper</keyword>
<feature type="binding site" evidence="20">
    <location>
        <position position="725"/>
    </location>
    <ligand>
        <name>Ca(2+)</name>
        <dbReference type="ChEBI" id="CHEBI:29108"/>
        <note>structural</note>
    </ligand>
</feature>
<dbReference type="GO" id="GO:0005507">
    <property type="term" value="F:copper ion binding"/>
    <property type="evidence" value="ECO:0007669"/>
    <property type="project" value="InterPro"/>
</dbReference>
<reference evidence="27 28" key="1">
    <citation type="submission" date="2015-12" db="EMBL/GenBank/DDBJ databases">
        <title>The genome of Folsomia candida.</title>
        <authorList>
            <person name="Faddeeva A."/>
            <person name="Derks M.F."/>
            <person name="Anvar Y."/>
            <person name="Smit S."/>
            <person name="Van Straalen N."/>
            <person name="Roelofs D."/>
        </authorList>
    </citation>
    <scope>NUCLEOTIDE SEQUENCE [LARGE SCALE GENOMIC DNA]</scope>
    <source>
        <strain evidence="27 28">VU population</strain>
        <tissue evidence="27">Whole body</tissue>
    </source>
</reference>
<feature type="disulfide bond" evidence="21">
    <location>
        <begin position="228"/>
        <end position="338"/>
    </location>
</feature>
<name>A0A226F6T8_FOLCA</name>
<feature type="compositionally biased region" description="Polar residues" evidence="23">
    <location>
        <begin position="758"/>
        <end position="782"/>
    </location>
</feature>
<dbReference type="InterPro" id="IPR020611">
    <property type="entry name" value="Cu2_ascorb_mOase_CS-1"/>
</dbReference>
<dbReference type="OMA" id="AGDEMCN"/>
<dbReference type="PROSITE" id="PS00084">
    <property type="entry name" value="CU2_MONOOXYGENASE_1"/>
    <property type="match status" value="1"/>
</dbReference>
<feature type="binding site" evidence="20">
    <location>
        <position position="317"/>
    </location>
    <ligand>
        <name>Cu(2+)</name>
        <dbReference type="ChEBI" id="CHEBI:29036"/>
        <label>1</label>
        <note>catalytic</note>
    </ligand>
</feature>
<dbReference type="InterPro" id="IPR011042">
    <property type="entry name" value="6-blade_b-propeller_TolB-like"/>
</dbReference>
<evidence type="ECO:0000313" key="27">
    <source>
        <dbReference type="EMBL" id="OXA65207.1"/>
    </source>
</evidence>
<feature type="binding site" evidence="20">
    <location>
        <position position="453"/>
    </location>
    <ligand>
        <name>Ca(2+)</name>
        <dbReference type="ChEBI" id="CHEBI:29108"/>
        <note>structural</note>
    </ligand>
</feature>
<dbReference type="EMBL" id="LNIX01000001">
    <property type="protein sequence ID" value="OXA65207.1"/>
    <property type="molecule type" value="Genomic_DNA"/>
</dbReference>
<feature type="domain" description="Copper type II ascorbate-dependent monooxygenase C-terminal" evidence="26">
    <location>
        <begin position="201"/>
        <end position="341"/>
    </location>
</feature>
<comment type="subcellular location">
    <subcellularLocation>
        <location evidence="2">Secreted</location>
    </subcellularLocation>
</comment>
<keyword evidence="10 20" id="KW-0862">Zinc</keyword>
<gene>
    <name evidence="27" type="ORF">Fcan01_02125</name>
</gene>
<feature type="binding site" evidence="20">
    <location>
        <position position="175"/>
    </location>
    <ligand>
        <name>Cu(2+)</name>
        <dbReference type="ChEBI" id="CHEBI:29036"/>
        <label>1</label>
        <note>catalytic</note>
    </ligand>
</feature>
<dbReference type="Gene3D" id="2.60.120.230">
    <property type="match status" value="1"/>
</dbReference>
<feature type="binding site" evidence="20">
    <location>
        <position position="724"/>
    </location>
    <ligand>
        <name>Zn(2+)</name>
        <dbReference type="ChEBI" id="CHEBI:29105"/>
        <note>catalytic</note>
    </ligand>
</feature>
<evidence type="ECO:0000259" key="25">
    <source>
        <dbReference type="Pfam" id="PF01082"/>
    </source>
</evidence>
<keyword evidence="24" id="KW-0472">Membrane</keyword>
<evidence type="ECO:0000256" key="10">
    <source>
        <dbReference type="ARBA" id="ARBA00022833"/>
    </source>
</evidence>
<feature type="region of interest" description="Disordered" evidence="23">
    <location>
        <begin position="366"/>
        <end position="438"/>
    </location>
</feature>
<keyword evidence="24" id="KW-1133">Transmembrane helix</keyword>
<evidence type="ECO:0000256" key="6">
    <source>
        <dbReference type="ARBA" id="ARBA00022525"/>
    </source>
</evidence>
<feature type="domain" description="Copper type II ascorbate-dependent monooxygenase N-terminal" evidence="25">
    <location>
        <begin position="64"/>
        <end position="179"/>
    </location>
</feature>
<dbReference type="CDD" id="cd14958">
    <property type="entry name" value="NHL_PAL_like"/>
    <property type="match status" value="1"/>
</dbReference>
<evidence type="ECO:0000256" key="15">
    <source>
        <dbReference type="ARBA" id="ARBA00023180"/>
    </source>
</evidence>
<evidence type="ECO:0000256" key="5">
    <source>
        <dbReference type="ARBA" id="ARBA00010676"/>
    </source>
</evidence>
<evidence type="ECO:0000256" key="21">
    <source>
        <dbReference type="PIRSR" id="PIRSR600720-3"/>
    </source>
</evidence>
<evidence type="ECO:0000256" key="8">
    <source>
        <dbReference type="ARBA" id="ARBA00022729"/>
    </source>
</evidence>
<feature type="compositionally biased region" description="Low complexity" evidence="23">
    <location>
        <begin position="373"/>
        <end position="389"/>
    </location>
</feature>
<comment type="catalytic activity">
    <reaction evidence="1">
        <text>a [peptide]-C-terminal (2S)-2-hydroxyglycine = a [peptide]-C-terminal amide + glyoxylate</text>
        <dbReference type="Rhea" id="RHEA:20924"/>
        <dbReference type="Rhea" id="RHEA-COMP:13485"/>
        <dbReference type="Rhea" id="RHEA-COMP:15321"/>
        <dbReference type="ChEBI" id="CHEBI:36655"/>
        <dbReference type="ChEBI" id="CHEBI:137001"/>
        <dbReference type="ChEBI" id="CHEBI:142768"/>
        <dbReference type="EC" id="4.3.2.5"/>
    </reaction>
</comment>
<keyword evidence="14 21" id="KW-1015">Disulfide bond</keyword>
<evidence type="ECO:0000256" key="3">
    <source>
        <dbReference type="ARBA" id="ARBA00006026"/>
    </source>
</evidence>
<feature type="disulfide bond" evidence="21">
    <location>
        <begin position="80"/>
        <end position="128"/>
    </location>
</feature>
<keyword evidence="17" id="KW-0511">Multifunctional enzyme</keyword>
<feature type="binding site" evidence="19">
    <location>
        <position position="466"/>
    </location>
    <ligand>
        <name>a protein</name>
        <dbReference type="ChEBI" id="CHEBI:16541"/>
    </ligand>
    <ligandPart>
        <name>C-terminal Xaa-(2S)-2-hydroxyglycine residue</name>
        <dbReference type="ChEBI" id="CHEBI:142768"/>
    </ligandPart>
</feature>
<feature type="disulfide bond" evidence="21">
    <location>
        <begin position="296"/>
        <end position="318"/>
    </location>
</feature>
<feature type="compositionally biased region" description="Basic and acidic residues" evidence="23">
    <location>
        <begin position="420"/>
        <end position="434"/>
    </location>
</feature>
<feature type="region of interest" description="Disordered" evidence="23">
    <location>
        <begin position="755"/>
        <end position="796"/>
    </location>
</feature>
<feature type="binding site" evidence="20">
    <location>
        <position position="629"/>
    </location>
    <ligand>
        <name>Zn(2+)</name>
        <dbReference type="ChEBI" id="CHEBI:29105"/>
        <note>catalytic</note>
    </ligand>
</feature>
<dbReference type="Pfam" id="PF01436">
    <property type="entry name" value="NHL"/>
    <property type="match status" value="3"/>
</dbReference>
<feature type="binding site" evidence="19">
    <location>
        <position position="585"/>
    </location>
    <ligand>
        <name>a protein</name>
        <dbReference type="ChEBI" id="CHEBI:16541"/>
    </ligand>
    <ligandPart>
        <name>C-terminal Xaa-(2S)-2-hydroxyglycine residue</name>
        <dbReference type="ChEBI" id="CHEBI:142768"/>
    </ligandPart>
</feature>
<dbReference type="Gene3D" id="2.120.10.30">
    <property type="entry name" value="TolB, C-terminal domain"/>
    <property type="match status" value="1"/>
</dbReference>
<feature type="binding site" evidence="20">
    <location>
        <position position="244"/>
    </location>
    <ligand>
        <name>Cu(2+)</name>
        <dbReference type="ChEBI" id="CHEBI:29036"/>
        <label>2</label>
        <note>catalytic</note>
    </ligand>
</feature>
<evidence type="ECO:0000256" key="4">
    <source>
        <dbReference type="ARBA" id="ARBA00010263"/>
    </source>
</evidence>
<dbReference type="InterPro" id="IPR000720">
    <property type="entry name" value="PHM/PAL"/>
</dbReference>
<keyword evidence="13 27" id="KW-0503">Monooxygenase</keyword>
<evidence type="ECO:0000256" key="23">
    <source>
        <dbReference type="SAM" id="MobiDB-lite"/>
    </source>
</evidence>
<dbReference type="GO" id="GO:0004598">
    <property type="term" value="F:peptidylamidoglycolate lyase activity"/>
    <property type="evidence" value="ECO:0007669"/>
    <property type="project" value="UniProtKB-EC"/>
</dbReference>
<dbReference type="Proteomes" id="UP000198287">
    <property type="component" value="Unassembled WGS sequence"/>
</dbReference>
<dbReference type="InterPro" id="IPR008977">
    <property type="entry name" value="PHM/PNGase_F_dom_sf"/>
</dbReference>
<dbReference type="PROSITE" id="PS51125">
    <property type="entry name" value="NHL"/>
    <property type="match status" value="3"/>
</dbReference>
<comment type="similarity">
    <text evidence="4">In the N-terminal section; belongs to the copper type II ascorbate-dependent monooxygenase family.</text>
</comment>
<feature type="binding site" evidence="20">
    <location>
        <position position="518"/>
    </location>
    <ligand>
        <name>Zn(2+)</name>
        <dbReference type="ChEBI" id="CHEBI:29105"/>
        <note>catalytic</note>
    </ligand>
</feature>
<evidence type="ECO:0000259" key="26">
    <source>
        <dbReference type="Pfam" id="PF03712"/>
    </source>
</evidence>
<organism evidence="27 28">
    <name type="scientific">Folsomia candida</name>
    <name type="common">Springtail</name>
    <dbReference type="NCBI Taxonomy" id="158441"/>
    <lineage>
        <taxon>Eukaryota</taxon>
        <taxon>Metazoa</taxon>
        <taxon>Ecdysozoa</taxon>
        <taxon>Arthropoda</taxon>
        <taxon>Hexapoda</taxon>
        <taxon>Collembola</taxon>
        <taxon>Entomobryomorpha</taxon>
        <taxon>Isotomoidea</taxon>
        <taxon>Isotomidae</taxon>
        <taxon>Proisotominae</taxon>
        <taxon>Folsomia</taxon>
    </lineage>
</organism>
<evidence type="ECO:0000313" key="28">
    <source>
        <dbReference type="Proteomes" id="UP000198287"/>
    </source>
</evidence>
<sequence length="885" mass="98746">MCSAPTYVIFEYLIVCVVLIRGRRHLVIITMLRNCILFVSILTNIEISNCLRENVSPTAPSVLDVSMPGVRPTQDDHYLCTSLNIESYGTQYIHKFEPNSDADRAHHMLLFTCDALDNTVSGQEWWDCGHHYSACRNMRIIYAWAKNAAPTVLPKDVGFRIGPESNIKNLVLQVHYAHPLPEGTKDTSGFRVHVDAEEPKYLAGILLLYRSYLDIPPHTDKIHGDMNCPLQTPAPIHPFAYRVHAHKLGVVISGYRVDQSGQFEQIGKGNPQWPQAFYPITKNLTIYPNDFLAARCTYSTTNFENATSIGQTAGNEMCNLYLMFYTESRDPEDHYLVCGDEAVPEITAHLPADSDVPLPRNKTLEEHAHHSHQNSQSSSDGLSLSQTTTPSKSHTKKRPGAMTEPHQTYDHAEETEDPSDDYRDGGRKLPDSDYKVVPGWPDSSVTLGQATGVDFDTEGNVVVFHRGDRTWGYDTFDSRNYYTQRNLGPIKVDTVLIIHPTNGKILHKWGKDIFYMPHDVTVDKTGNFWLTDVAMHQVFKFEPGATGPSMTLGTKFVPGNDDSHFCKPAAVAVLSNGDFFVADGYCNSRIIKFNSQGQKILQWGRAFQPSFFSGLFNRSPPPYAFQIPHALALAEDKHLLCVADRENGRIQCFNTDGTFEFKIESSAFGGRLFSVAYSKKDGGYLMAVNGPSQKEVQGFVIPMNTRQIQSVFKPTGGSKFGNPHDVSVSPDGNDIYVVEISQPYKVWKFSRSRKSGKAEQSPSSGVLDTSKSYPVNAENPSVPSKPAQLMEDPPSSKLAKDESFSASVIIMAFLTIPLLLLIAVGAVMRLMTSGWCRRRRETKSFAEFFPPSAGFEKLKMDESDSENSDTDIEEFAVSSYRKVPT</sequence>
<evidence type="ECO:0000256" key="24">
    <source>
        <dbReference type="SAM" id="Phobius"/>
    </source>
</evidence>
<dbReference type="InterPro" id="IPR000323">
    <property type="entry name" value="Cu2_ascorb_mOase_N"/>
</dbReference>
<dbReference type="GO" id="GO:0004504">
    <property type="term" value="F:peptidylglycine monooxygenase activity"/>
    <property type="evidence" value="ECO:0007669"/>
    <property type="project" value="UniProtKB-EC"/>
</dbReference>
<feature type="repeat" description="NHL" evidence="22">
    <location>
        <begin position="557"/>
        <end position="596"/>
    </location>
</feature>
<keyword evidence="7 20" id="KW-0479">Metal-binding</keyword>
<dbReference type="PANTHER" id="PTHR10680:SF14">
    <property type="entry name" value="PEPTIDYL-GLYCINE ALPHA-AMIDATING MONOOXYGENASE"/>
    <property type="match status" value="1"/>
</dbReference>
<dbReference type="InterPro" id="IPR001258">
    <property type="entry name" value="NHL_repeat"/>
</dbReference>
<keyword evidence="15" id="KW-0325">Glycoprotein</keyword>
<feature type="binding site" evidence="20">
    <location>
        <position position="246"/>
    </location>
    <ligand>
        <name>Cu(2+)</name>
        <dbReference type="ChEBI" id="CHEBI:29036"/>
        <label>1</label>
        <note>catalytic</note>
    </ligand>
</feature>
<comment type="similarity">
    <text evidence="5">Belongs to the copper type II ascorbate-dependent monooxygenase family.</text>
</comment>
<dbReference type="InterPro" id="IPR036939">
    <property type="entry name" value="Cu2_ascorb_mOase_N_sf"/>
</dbReference>
<feature type="binding site" evidence="20">
    <location>
        <position position="107"/>
    </location>
    <ligand>
        <name>Cu(2+)</name>
        <dbReference type="ChEBI" id="CHEBI:29036"/>
        <label>1</label>
        <note>catalytic</note>
    </ligand>
</feature>
<feature type="binding site" evidence="19">
    <location>
        <position position="645"/>
    </location>
    <ligand>
        <name>a protein</name>
        <dbReference type="ChEBI" id="CHEBI:16541"/>
    </ligand>
    <ligandPart>
        <name>C-terminal Xaa-(2S)-2-hydroxyglycine residue</name>
        <dbReference type="ChEBI" id="CHEBI:142768"/>
    </ligandPart>
</feature>
<evidence type="ECO:0000256" key="17">
    <source>
        <dbReference type="ARBA" id="ARBA00023268"/>
    </source>
</evidence>
<dbReference type="InterPro" id="IPR024548">
    <property type="entry name" value="Cu2_monoox_C"/>
</dbReference>
<feature type="binding site" evidence="20">
    <location>
        <position position="106"/>
    </location>
    <ligand>
        <name>Cu(2+)</name>
        <dbReference type="ChEBI" id="CHEBI:29036"/>
        <label>1</label>
        <note>catalytic</note>
    </ligand>
</feature>
<dbReference type="AlphaFoldDB" id="A0A226F6T8"/>
<dbReference type="GO" id="GO:0006518">
    <property type="term" value="P:peptide metabolic process"/>
    <property type="evidence" value="ECO:0007669"/>
    <property type="project" value="InterPro"/>
</dbReference>
<keyword evidence="9" id="KW-0677">Repeat</keyword>
<comment type="similarity">
    <text evidence="3">In the C-terminal section; belongs to the peptidyl-alpha-hydroxyglycine alpha-amidating lyase family.</text>
</comment>
<keyword evidence="11" id="KW-0560">Oxidoreductase</keyword>
<evidence type="ECO:0000256" key="16">
    <source>
        <dbReference type="ARBA" id="ARBA00023239"/>
    </source>
</evidence>
<dbReference type="OrthoDB" id="10018185at2759"/>
<feature type="repeat" description="NHL" evidence="22">
    <location>
        <begin position="503"/>
        <end position="544"/>
    </location>
</feature>
<dbReference type="Pfam" id="PF03712">
    <property type="entry name" value="Cu2_monoox_C"/>
    <property type="match status" value="1"/>
</dbReference>
<dbReference type="PANTHER" id="PTHR10680">
    <property type="entry name" value="PEPTIDYL-GLYCINE ALPHA-AMIDATING MONOOXYGENASE"/>
    <property type="match status" value="1"/>
</dbReference>
<evidence type="ECO:0000256" key="1">
    <source>
        <dbReference type="ARBA" id="ARBA00000686"/>
    </source>
</evidence>
<evidence type="ECO:0000256" key="2">
    <source>
        <dbReference type="ARBA" id="ARBA00004613"/>
    </source>
</evidence>
<dbReference type="InterPro" id="IPR014784">
    <property type="entry name" value="Cu2_ascorb_mOase-like_C"/>
</dbReference>
<evidence type="ECO:0000256" key="22">
    <source>
        <dbReference type="PROSITE-ProRule" id="PRU00504"/>
    </source>
</evidence>
<evidence type="ECO:0000256" key="18">
    <source>
        <dbReference type="ARBA" id="ARBA00048431"/>
    </source>
</evidence>
<keyword evidence="20" id="KW-0106">Calcium</keyword>
<dbReference type="SUPFAM" id="SSF49742">
    <property type="entry name" value="PHM/PNGase F"/>
    <property type="match status" value="2"/>
</dbReference>
<evidence type="ECO:0000256" key="7">
    <source>
        <dbReference type="ARBA" id="ARBA00022723"/>
    </source>
</evidence>
<keyword evidence="24" id="KW-0812">Transmembrane</keyword>
<protein>
    <submittedName>
        <fullName evidence="27">Peptidyl-glycine alpha-amidating monooxygenase B</fullName>
    </submittedName>
</protein>
<keyword evidence="16" id="KW-0456">Lyase</keyword>
<feature type="disulfide bond" evidence="21">
    <location>
        <begin position="566"/>
        <end position="586"/>
    </location>
</feature>
<feature type="transmembrane region" description="Helical" evidence="24">
    <location>
        <begin position="804"/>
        <end position="830"/>
    </location>
</feature>
<evidence type="ECO:0000256" key="20">
    <source>
        <dbReference type="PIRSR" id="PIRSR600720-2"/>
    </source>
</evidence>
<comment type="catalytic activity">
    <reaction evidence="18">
        <text>a [peptide]-C-terminal glycine + 2 L-ascorbate + O2 = a [peptide]-C-terminal (2S)-2-hydroxyglycine + 2 monodehydro-L-ascorbate radical + H2O</text>
        <dbReference type="Rhea" id="RHEA:21452"/>
        <dbReference type="Rhea" id="RHEA-COMP:13486"/>
        <dbReference type="Rhea" id="RHEA-COMP:15321"/>
        <dbReference type="ChEBI" id="CHEBI:15377"/>
        <dbReference type="ChEBI" id="CHEBI:15379"/>
        <dbReference type="ChEBI" id="CHEBI:38290"/>
        <dbReference type="ChEBI" id="CHEBI:59513"/>
        <dbReference type="ChEBI" id="CHEBI:137000"/>
        <dbReference type="ChEBI" id="CHEBI:142768"/>
        <dbReference type="EC" id="1.14.17.3"/>
    </reaction>
</comment>
<dbReference type="GO" id="GO:0016020">
    <property type="term" value="C:membrane"/>
    <property type="evidence" value="ECO:0007669"/>
    <property type="project" value="InterPro"/>
</dbReference>
<feature type="repeat" description="NHL" evidence="22">
    <location>
        <begin position="625"/>
        <end position="656"/>
    </location>
</feature>
<comment type="cofactor">
    <cofactor evidence="20">
        <name>Zn(2+)</name>
        <dbReference type="ChEBI" id="CHEBI:29105"/>
    </cofactor>
    <text evidence="20">Binds one Zn(2+) ion per subunit.</text>
</comment>
<evidence type="ECO:0000256" key="19">
    <source>
        <dbReference type="PIRSR" id="PIRSR600720-1"/>
    </source>
</evidence>